<evidence type="ECO:0000313" key="1">
    <source>
        <dbReference type="EMBL" id="KAJ8032862.1"/>
    </source>
</evidence>
<organism evidence="1 2">
    <name type="scientific">Holothuria leucospilota</name>
    <name type="common">Black long sea cucumber</name>
    <name type="synonym">Mertensiothuria leucospilota</name>
    <dbReference type="NCBI Taxonomy" id="206669"/>
    <lineage>
        <taxon>Eukaryota</taxon>
        <taxon>Metazoa</taxon>
        <taxon>Echinodermata</taxon>
        <taxon>Eleutherozoa</taxon>
        <taxon>Echinozoa</taxon>
        <taxon>Holothuroidea</taxon>
        <taxon>Aspidochirotacea</taxon>
        <taxon>Aspidochirotida</taxon>
        <taxon>Holothuriidae</taxon>
        <taxon>Holothuria</taxon>
    </lineage>
</organism>
<dbReference type="InterPro" id="IPR038765">
    <property type="entry name" value="Papain-like_cys_pep_sf"/>
</dbReference>
<dbReference type="OrthoDB" id="10260017at2759"/>
<evidence type="ECO:0000313" key="2">
    <source>
        <dbReference type="Proteomes" id="UP001152320"/>
    </source>
</evidence>
<dbReference type="AlphaFoldDB" id="A0A9Q1H2J6"/>
<dbReference type="Proteomes" id="UP001152320">
    <property type="component" value="Chromosome 11"/>
</dbReference>
<reference evidence="1" key="1">
    <citation type="submission" date="2021-10" db="EMBL/GenBank/DDBJ databases">
        <title>Tropical sea cucumber genome reveals ecological adaptation and Cuvierian tubules defense mechanism.</title>
        <authorList>
            <person name="Chen T."/>
        </authorList>
    </citation>
    <scope>NUCLEOTIDE SEQUENCE</scope>
    <source>
        <strain evidence="1">Nanhai2018</strain>
        <tissue evidence="1">Muscle</tissue>
    </source>
</reference>
<gene>
    <name evidence="1" type="ORF">HOLleu_22931</name>
</gene>
<accession>A0A9Q1H2J6</accession>
<comment type="caution">
    <text evidence="1">The sequence shown here is derived from an EMBL/GenBank/DDBJ whole genome shotgun (WGS) entry which is preliminary data.</text>
</comment>
<keyword evidence="2" id="KW-1185">Reference proteome</keyword>
<dbReference type="SUPFAM" id="SSF54001">
    <property type="entry name" value="Cysteine proteinases"/>
    <property type="match status" value="1"/>
</dbReference>
<dbReference type="Gene3D" id="3.30.2140.20">
    <property type="match status" value="1"/>
</dbReference>
<sequence>MLKEAVSYNLTKEEALCFVEKVLDIPTPENLIHANKEYFIREFVRQVNLNIPFTNVPFITNKGLTTLSLNECKEAMFTRQGGNCVIISSFVKAVIELLGIDCYTIGGSLYRWKNPVFEDHLAVIVQNVTFPGSLHLLDLGTRYFFEPVPLDFDRVSPVYQCRHFPYRFFHVSAGVVQLCRKYKLSKKGPNHLRLIYVENDEWWEVLTTFRTLQPKCLLNGLELNRLIAEDRNLTSLSGSDILLFGYPNGLSVDITTKRCLTMSENGLTEMVKMTSPRNVIETVQKYFPQYSYLQVEAVVNHFSSR</sequence>
<protein>
    <recommendedName>
        <fullName evidence="3">Arylamine N-acetyltransferase</fullName>
    </recommendedName>
</protein>
<dbReference type="InterPro" id="IPR053710">
    <property type="entry name" value="Arylamine_NAT_domain_sf"/>
</dbReference>
<proteinExistence type="predicted"/>
<name>A0A9Q1H2J6_HOLLE</name>
<dbReference type="EMBL" id="JAIZAY010000011">
    <property type="protein sequence ID" value="KAJ8032862.1"/>
    <property type="molecule type" value="Genomic_DNA"/>
</dbReference>
<evidence type="ECO:0008006" key="3">
    <source>
        <dbReference type="Google" id="ProtNLM"/>
    </source>
</evidence>